<keyword evidence="1" id="KW-0472">Membrane</keyword>
<dbReference type="GeneID" id="24722296"/>
<name>A0A0D3MTB1_9CAUD</name>
<accession>A0A0D3MTB1</accession>
<dbReference type="OrthoDB" id="18363at10239"/>
<keyword evidence="3" id="KW-1185">Reference proteome</keyword>
<keyword evidence="1" id="KW-1133">Transmembrane helix</keyword>
<dbReference type="EMBL" id="KM677185">
    <property type="protein sequence ID" value="AIX12533.1"/>
    <property type="molecule type" value="Genomic_DNA"/>
</dbReference>
<keyword evidence="1" id="KW-0812">Transmembrane</keyword>
<gene>
    <name evidence="2" type="ORF">WRP3_030</name>
</gene>
<evidence type="ECO:0000256" key="1">
    <source>
        <dbReference type="SAM" id="Phobius"/>
    </source>
</evidence>
<proteinExistence type="predicted"/>
<dbReference type="RefSeq" id="YP_009147687.1">
    <property type="nucleotide sequence ID" value="NC_027341.1"/>
</dbReference>
<feature type="transmembrane region" description="Helical" evidence="1">
    <location>
        <begin position="6"/>
        <end position="26"/>
    </location>
</feature>
<sequence length="106" mass="12027">MTLGQIVIVIIAGMLLAFLLIQIIGYEATIKDLEEDLYFVRNQELLDLKDFDDSKHLATSDGILEANNFSLGSFFIDNRSRVVWRVIENHKGKKVFHASGIVETED</sequence>
<dbReference type="Proteomes" id="UP000032686">
    <property type="component" value="Segment"/>
</dbReference>
<evidence type="ECO:0000313" key="3">
    <source>
        <dbReference type="Proteomes" id="UP000032686"/>
    </source>
</evidence>
<dbReference type="KEGG" id="vg:24722296"/>
<organism evidence="2 3">
    <name type="scientific">Lactococcus phage WRP3</name>
    <dbReference type="NCBI Taxonomy" id="1560313"/>
    <lineage>
        <taxon>Viruses</taxon>
        <taxon>Duplodnaviria</taxon>
        <taxon>Heunggongvirae</taxon>
        <taxon>Uroviricota</taxon>
        <taxon>Caudoviricetes</taxon>
        <taxon>Audreyjarvisvirus</taxon>
        <taxon>Audreyjarvisvirus WRP3</taxon>
    </lineage>
</organism>
<protein>
    <submittedName>
        <fullName evidence="2">Uncharacterized protein</fullName>
    </submittedName>
</protein>
<evidence type="ECO:0000313" key="2">
    <source>
        <dbReference type="EMBL" id="AIX12533.1"/>
    </source>
</evidence>
<reference evidence="2 3" key="1">
    <citation type="journal article" date="2015" name="Appl. Environ. Microbiol.">
        <title>Lactococcal 949 group phages recognize a carbohydrate receptor on the host cell surface.</title>
        <authorList>
            <person name="Mahony J."/>
            <person name="Randazzo W."/>
            <person name="Neve H."/>
            <person name="Settanni L."/>
            <person name="van Sinderen D."/>
        </authorList>
    </citation>
    <scope>NUCLEOTIDE SEQUENCE [LARGE SCALE GENOMIC DNA]</scope>
    <source>
        <strain evidence="2">WRP3</strain>
    </source>
</reference>